<dbReference type="GO" id="GO:0009086">
    <property type="term" value="P:methionine biosynthetic process"/>
    <property type="evidence" value="ECO:0007669"/>
    <property type="project" value="InterPro"/>
</dbReference>
<dbReference type="VEuPathDB" id="FungiDB:DIURU_005485"/>
<keyword evidence="2 5" id="KW-0808">Transferase</keyword>
<dbReference type="InterPro" id="IPR003726">
    <property type="entry name" value="HCY_dom"/>
</dbReference>
<dbReference type="GO" id="GO:0032259">
    <property type="term" value="P:methylation"/>
    <property type="evidence" value="ECO:0007669"/>
    <property type="project" value="UniProtKB-KW"/>
</dbReference>
<dbReference type="SUPFAM" id="SSF82282">
    <property type="entry name" value="Homocysteine S-methyltransferase"/>
    <property type="match status" value="1"/>
</dbReference>
<reference evidence="7 8" key="1">
    <citation type="submission" date="2019-07" db="EMBL/GenBank/DDBJ databases">
        <title>Genome assembly of two rare yeast pathogens: Diutina rugosa and Trichomonascus ciferrii.</title>
        <authorList>
            <person name="Mixao V."/>
            <person name="Saus E."/>
            <person name="Hansen A."/>
            <person name="Lass-Flor C."/>
            <person name="Gabaldon T."/>
        </authorList>
    </citation>
    <scope>NUCLEOTIDE SEQUENCE [LARGE SCALE GENOMIC DNA]</scope>
    <source>
        <strain evidence="7 8">CBS 613</strain>
    </source>
</reference>
<dbReference type="Proteomes" id="UP000449547">
    <property type="component" value="Unassembled WGS sequence"/>
</dbReference>
<dbReference type="GO" id="GO:0033528">
    <property type="term" value="P:S-methylmethionine cycle"/>
    <property type="evidence" value="ECO:0007669"/>
    <property type="project" value="TreeGrafter"/>
</dbReference>
<accession>A0A642UD31</accession>
<evidence type="ECO:0000256" key="4">
    <source>
        <dbReference type="ARBA" id="ARBA00022833"/>
    </source>
</evidence>
<dbReference type="OMA" id="TECYEAQ"/>
<evidence type="ECO:0000256" key="1">
    <source>
        <dbReference type="ARBA" id="ARBA00022603"/>
    </source>
</evidence>
<dbReference type="Pfam" id="PF02574">
    <property type="entry name" value="S-methyl_trans"/>
    <property type="match status" value="1"/>
</dbReference>
<dbReference type="PIRSF" id="PIRSF037505">
    <property type="entry name" value="Betaine_HMT"/>
    <property type="match status" value="1"/>
</dbReference>
<evidence type="ECO:0000313" key="7">
    <source>
        <dbReference type="EMBL" id="KAA8896972.1"/>
    </source>
</evidence>
<dbReference type="InterPro" id="IPR036589">
    <property type="entry name" value="HCY_dom_sf"/>
</dbReference>
<dbReference type="InterPro" id="IPR051486">
    <property type="entry name" value="Hcy_S-methyltransferase"/>
</dbReference>
<dbReference type="PROSITE" id="PS50970">
    <property type="entry name" value="HCY"/>
    <property type="match status" value="1"/>
</dbReference>
<gene>
    <name evidence="7" type="ORF">DIURU_005485</name>
</gene>
<comment type="cofactor">
    <cofactor evidence="5">
        <name>Zn(2+)</name>
        <dbReference type="ChEBI" id="CHEBI:29105"/>
    </cofactor>
</comment>
<dbReference type="PANTHER" id="PTHR46015:SF1">
    <property type="entry name" value="HOMOCYSTEINE S-METHYLTRANSFERASE-LIKE ISOFORM 1"/>
    <property type="match status" value="1"/>
</dbReference>
<keyword evidence="3 5" id="KW-0479">Metal-binding</keyword>
<dbReference type="InterPro" id="IPR017226">
    <property type="entry name" value="BHMT-like"/>
</dbReference>
<evidence type="ECO:0000256" key="2">
    <source>
        <dbReference type="ARBA" id="ARBA00022679"/>
    </source>
</evidence>
<feature type="binding site" evidence="5">
    <location>
        <position position="277"/>
    </location>
    <ligand>
        <name>Zn(2+)</name>
        <dbReference type="ChEBI" id="CHEBI:29105"/>
    </ligand>
</feature>
<feature type="binding site" evidence="5">
    <location>
        <position position="278"/>
    </location>
    <ligand>
        <name>Zn(2+)</name>
        <dbReference type="ChEBI" id="CHEBI:29105"/>
    </ligand>
</feature>
<dbReference type="OrthoDB" id="261426at2759"/>
<dbReference type="NCBIfam" id="NF007020">
    <property type="entry name" value="PRK09485.1"/>
    <property type="match status" value="1"/>
</dbReference>
<feature type="domain" description="Hcy-binding" evidence="6">
    <location>
        <begin position="1"/>
        <end position="292"/>
    </location>
</feature>
<dbReference type="Gene3D" id="3.20.20.330">
    <property type="entry name" value="Homocysteine-binding-like domain"/>
    <property type="match status" value="1"/>
</dbReference>
<evidence type="ECO:0000256" key="5">
    <source>
        <dbReference type="PROSITE-ProRule" id="PRU00333"/>
    </source>
</evidence>
<dbReference type="GO" id="GO:0008898">
    <property type="term" value="F:S-adenosylmethionine-homocysteine S-methyltransferase activity"/>
    <property type="evidence" value="ECO:0007669"/>
    <property type="project" value="TreeGrafter"/>
</dbReference>
<dbReference type="EMBL" id="SWFT01000161">
    <property type="protein sequence ID" value="KAA8896972.1"/>
    <property type="molecule type" value="Genomic_DNA"/>
</dbReference>
<proteinExistence type="predicted"/>
<dbReference type="RefSeq" id="XP_034009714.1">
    <property type="nucleotide sequence ID" value="XM_034158472.1"/>
</dbReference>
<evidence type="ECO:0000259" key="6">
    <source>
        <dbReference type="PROSITE" id="PS50970"/>
    </source>
</evidence>
<evidence type="ECO:0000313" key="8">
    <source>
        <dbReference type="Proteomes" id="UP000449547"/>
    </source>
</evidence>
<dbReference type="GeneID" id="54784136"/>
<keyword evidence="4 5" id="KW-0862">Zinc</keyword>
<evidence type="ECO:0000256" key="3">
    <source>
        <dbReference type="ARBA" id="ARBA00022723"/>
    </source>
</evidence>
<comment type="caution">
    <text evidence="7">The sequence shown here is derived from an EMBL/GenBank/DDBJ whole genome shotgun (WGS) entry which is preliminary data.</text>
</comment>
<keyword evidence="8" id="KW-1185">Reference proteome</keyword>
<organism evidence="7 8">
    <name type="scientific">Diutina rugosa</name>
    <name type="common">Yeast</name>
    <name type="synonym">Candida rugosa</name>
    <dbReference type="NCBI Taxonomy" id="5481"/>
    <lineage>
        <taxon>Eukaryota</taxon>
        <taxon>Fungi</taxon>
        <taxon>Dikarya</taxon>
        <taxon>Ascomycota</taxon>
        <taxon>Saccharomycotina</taxon>
        <taxon>Pichiomycetes</taxon>
        <taxon>Debaryomycetaceae</taxon>
        <taxon>Diutina</taxon>
    </lineage>
</organism>
<keyword evidence="1 5" id="KW-0489">Methyltransferase</keyword>
<dbReference type="AlphaFoldDB" id="A0A642UD31"/>
<sequence>MLILDGGLGTELETRLAKDDPRNPLGNPLWSGQVLLSSPDLIESIHREYVDAGAEVLVTATYQLSYATLIKHKNYTLDEAHNLWNEAVQVAKRAAKPGVMIAGSVGPYATYLADGSEYTGEYHGATISELREYHEPLAKYLNGHADVDMVAFETIPNRTELEAVIQVAGTLNKKFYVSMNLTPKGLVDGTDIDDVIRLLEPLRGLSNFLAVGINCCDYKQIETLAQLMPFPLYVYPNLGYEYDQTKGFYGVVKDDDVWRAAVEAWSKLSNVEAIGGCCSTGPHEIAIVKEIVSKE</sequence>
<dbReference type="PANTHER" id="PTHR46015">
    <property type="entry name" value="ZGC:172121"/>
    <property type="match status" value="1"/>
</dbReference>
<protein>
    <recommendedName>
        <fullName evidence="6">Hcy-binding domain-containing protein</fullName>
    </recommendedName>
</protein>
<feature type="binding site" evidence="5">
    <location>
        <position position="215"/>
    </location>
    <ligand>
        <name>Zn(2+)</name>
        <dbReference type="ChEBI" id="CHEBI:29105"/>
    </ligand>
</feature>
<name>A0A642UD31_DIURU</name>
<dbReference type="GO" id="GO:0008270">
    <property type="term" value="F:zinc ion binding"/>
    <property type="evidence" value="ECO:0007669"/>
    <property type="project" value="InterPro"/>
</dbReference>